<proteinExistence type="predicted"/>
<accession>A0A4Q6I4W0</accession>
<name>A0A4Q6I4W0_9RICK</name>
<dbReference type="AlphaFoldDB" id="A0A4Q6I4W0"/>
<comment type="caution">
    <text evidence="1">The sequence shown here is derived from an EMBL/GenBank/DDBJ whole genome shotgun (WGS) entry which is preliminary data.</text>
</comment>
<keyword evidence="2" id="KW-1185">Reference proteome</keyword>
<dbReference type="Proteomes" id="UP000293377">
    <property type="component" value="Unassembled WGS sequence"/>
</dbReference>
<sequence>MFVSPVVIVLNVILLLCELKYCLQCAILLKICKILLGVRLVLLPNIFFDYLKLTEYFTE</sequence>
<evidence type="ECO:0000313" key="1">
    <source>
        <dbReference type="EMBL" id="RZB12300.1"/>
    </source>
</evidence>
<dbReference type="EMBL" id="QOHL01000036">
    <property type="protein sequence ID" value="RZB12300.1"/>
    <property type="molecule type" value="Genomic_DNA"/>
</dbReference>
<gene>
    <name evidence="1" type="ORF">DRF75_04855</name>
</gene>
<evidence type="ECO:0000313" key="2">
    <source>
        <dbReference type="Proteomes" id="UP000293377"/>
    </source>
</evidence>
<protein>
    <submittedName>
        <fullName evidence="1">Uncharacterized protein</fullName>
    </submittedName>
</protein>
<reference evidence="1 2" key="1">
    <citation type="submission" date="2018-06" db="EMBL/GenBank/DDBJ databases">
        <title>Complete Genome Sequence of Ehrlichia minasensis Isolated From Cattle.</title>
        <authorList>
            <person name="Aguiar D.M."/>
            <person name="Araujo J.P.A.Jr."/>
            <person name="Nakazato L."/>
            <person name="Bard E."/>
            <person name="Cabezas-Cruz A."/>
        </authorList>
    </citation>
    <scope>NUCLEOTIDE SEQUENCE [LARGE SCALE GENOMIC DNA]</scope>
    <source>
        <strain evidence="1 2">B11</strain>
    </source>
</reference>
<organism evidence="1 2">
    <name type="scientific">Ehrlichia minasensis</name>
    <dbReference type="NCBI Taxonomy" id="1242993"/>
    <lineage>
        <taxon>Bacteria</taxon>
        <taxon>Pseudomonadati</taxon>
        <taxon>Pseudomonadota</taxon>
        <taxon>Alphaproteobacteria</taxon>
        <taxon>Rickettsiales</taxon>
        <taxon>Anaplasmataceae</taxon>
        <taxon>Ehrlichia</taxon>
    </lineage>
</organism>